<dbReference type="SUPFAM" id="SSF53448">
    <property type="entry name" value="Nucleotide-diphospho-sugar transferases"/>
    <property type="match status" value="1"/>
</dbReference>
<keyword evidence="2" id="KW-1185">Reference proteome</keyword>
<accession>A0ABW9RI42</accession>
<dbReference type="Proteomes" id="UP000798808">
    <property type="component" value="Unassembled WGS sequence"/>
</dbReference>
<dbReference type="RefSeq" id="WP_155168982.1">
    <property type="nucleotide sequence ID" value="NZ_BAAAFL010000022.1"/>
</dbReference>
<evidence type="ECO:0000313" key="2">
    <source>
        <dbReference type="Proteomes" id="UP000798808"/>
    </source>
</evidence>
<proteinExistence type="predicted"/>
<dbReference type="Gene3D" id="3.90.550.10">
    <property type="entry name" value="Spore Coat Polysaccharide Biosynthesis Protein SpsA, Chain A"/>
    <property type="match status" value="1"/>
</dbReference>
<dbReference type="InterPro" id="IPR029044">
    <property type="entry name" value="Nucleotide-diphossugar_trans"/>
</dbReference>
<reference evidence="1 2" key="1">
    <citation type="submission" date="2019-02" db="EMBL/GenBank/DDBJ databases">
        <authorList>
            <person name="Goldberg S.R."/>
            <person name="Haltli B.A."/>
            <person name="Correa H."/>
            <person name="Russell K.G."/>
        </authorList>
    </citation>
    <scope>NUCLEOTIDE SEQUENCE [LARGE SCALE GENOMIC DNA]</scope>
    <source>
        <strain evidence="1 2">JCM 16186</strain>
    </source>
</reference>
<evidence type="ECO:0008006" key="3">
    <source>
        <dbReference type="Google" id="ProtNLM"/>
    </source>
</evidence>
<dbReference type="EMBL" id="SMLW01000291">
    <property type="protein sequence ID" value="MTI23737.1"/>
    <property type="molecule type" value="Genomic_DNA"/>
</dbReference>
<name>A0ABW9RI42_9BACT</name>
<protein>
    <recommendedName>
        <fullName evidence="3">Glycosyltransferase family 2 protein</fullName>
    </recommendedName>
</protein>
<gene>
    <name evidence="1" type="ORF">E1163_02110</name>
</gene>
<sequence>MEDRPSGTIKRNLYLSRYAYQGSLLDIEPHADLDMVITIPCYNEPDPIRSLNALLQCDTEGLCIEVIVLINESENAPSDVSIQNRKCYIEIKKWVELHSKTNFCFHVAYKDNLPKKHAGVGLARKIAMDEAVRRLEAIGKPDGIIVCYDADSLCDPNYIRAIHDYFYANPKSPGCSIYFEHPLQGPLEDNIYKAIVDYELFLRYYVNALRYTGFPYAYETIGSSMAVRSSAYQKQGGMNRRKAGEDFYFLHKIIPLGNFGEINSTRVIPSPRISDRVPFGTGKAVNDWQKTGQLLTYSVRTFKDLKAFIDNLPKLYKASLENTACFLKDQPESIRQFLTENEFVFHISRINNNAAAKDTFLKQFYQWFDGFKVLKFVHYARDHFYDNCPVAQVASELLSLAYDHSLHNSKELLLAYRKMDRDRAY</sequence>
<evidence type="ECO:0000313" key="1">
    <source>
        <dbReference type="EMBL" id="MTI23737.1"/>
    </source>
</evidence>
<organism evidence="1 2">
    <name type="scientific">Fulvivirga kasyanovii</name>
    <dbReference type="NCBI Taxonomy" id="396812"/>
    <lineage>
        <taxon>Bacteria</taxon>
        <taxon>Pseudomonadati</taxon>
        <taxon>Bacteroidota</taxon>
        <taxon>Cytophagia</taxon>
        <taxon>Cytophagales</taxon>
        <taxon>Fulvivirgaceae</taxon>
        <taxon>Fulvivirga</taxon>
    </lineage>
</organism>
<comment type="caution">
    <text evidence="1">The sequence shown here is derived from an EMBL/GenBank/DDBJ whole genome shotgun (WGS) entry which is preliminary data.</text>
</comment>